<sequence>MKIMQIIFMISITLTIATTLTIFISTTTGPPSPTTTMSFPARPKSRFLAEKETNPRAADHCKKDDDICYILEGKNSTCCNNKCMDLTEDKHNCGACKKKCKFTNSCCNSECVNLAYDKRHCGSCGNKCMPGATVSPSLVPFLLTYPTRIRPSLPILYRLQSHRYPISNPAPLLSRWRRGGISPETGGFVDNGGTRRLKGFRPVNGRCRWPTTVVFHGDRRCDEMQRTTDNGGCFGLLSRVGCWSSWMWVNGGPIGGGPHGDAGDNGQIWNDKIMLELHQCFPAIGNIKIHSLVGDGGRRQLEGGGLVTDVLGEGGRCCRRFFYTLLALDIDFSFLETRLISFWG</sequence>
<dbReference type="Proteomes" id="UP001206925">
    <property type="component" value="Unassembled WGS sequence"/>
</dbReference>
<keyword evidence="2" id="KW-0732">Signal</keyword>
<name>A0AAD5G863_AMBAR</name>
<evidence type="ECO:0000313" key="5">
    <source>
        <dbReference type="Proteomes" id="UP001206925"/>
    </source>
</evidence>
<dbReference type="AlphaFoldDB" id="A0AAD5G863"/>
<keyword evidence="3" id="KW-0812">Transmembrane</keyword>
<dbReference type="InterPro" id="IPR006969">
    <property type="entry name" value="Stig-like"/>
</dbReference>
<evidence type="ECO:0000256" key="2">
    <source>
        <dbReference type="ARBA" id="ARBA00022729"/>
    </source>
</evidence>
<keyword evidence="3" id="KW-1133">Transmembrane helix</keyword>
<gene>
    <name evidence="4" type="ORF">M8C21_017415</name>
</gene>
<comment type="caution">
    <text evidence="4">The sequence shown here is derived from an EMBL/GenBank/DDBJ whole genome shotgun (WGS) entry which is preliminary data.</text>
</comment>
<dbReference type="EMBL" id="JAMZMK010010573">
    <property type="protein sequence ID" value="KAI7731021.1"/>
    <property type="molecule type" value="Genomic_DNA"/>
</dbReference>
<proteinExistence type="inferred from homology"/>
<dbReference type="Pfam" id="PF04885">
    <property type="entry name" value="Stig1"/>
    <property type="match status" value="1"/>
</dbReference>
<accession>A0AAD5G863</accession>
<organism evidence="4 5">
    <name type="scientific">Ambrosia artemisiifolia</name>
    <name type="common">Common ragweed</name>
    <dbReference type="NCBI Taxonomy" id="4212"/>
    <lineage>
        <taxon>Eukaryota</taxon>
        <taxon>Viridiplantae</taxon>
        <taxon>Streptophyta</taxon>
        <taxon>Embryophyta</taxon>
        <taxon>Tracheophyta</taxon>
        <taxon>Spermatophyta</taxon>
        <taxon>Magnoliopsida</taxon>
        <taxon>eudicotyledons</taxon>
        <taxon>Gunneridae</taxon>
        <taxon>Pentapetalae</taxon>
        <taxon>asterids</taxon>
        <taxon>campanulids</taxon>
        <taxon>Asterales</taxon>
        <taxon>Asteraceae</taxon>
        <taxon>Asteroideae</taxon>
        <taxon>Heliantheae alliance</taxon>
        <taxon>Heliantheae</taxon>
        <taxon>Ambrosia</taxon>
    </lineage>
</organism>
<keyword evidence="3" id="KW-0472">Membrane</keyword>
<dbReference type="PANTHER" id="PTHR33227">
    <property type="entry name" value="STIGMA-SPECIFIC STIG1-LIKE PROTEIN 3"/>
    <property type="match status" value="1"/>
</dbReference>
<dbReference type="PANTHER" id="PTHR33227:SF18">
    <property type="entry name" value="STIGMA-SPECIFIC STIG1-LIKE PROTEIN 3"/>
    <property type="match status" value="1"/>
</dbReference>
<reference evidence="4" key="1">
    <citation type="submission" date="2022-06" db="EMBL/GenBank/DDBJ databases">
        <title>Uncovering the hologenomic basis of an extraordinary plant invasion.</title>
        <authorList>
            <person name="Bieker V.C."/>
            <person name="Martin M.D."/>
            <person name="Gilbert T."/>
            <person name="Hodgins K."/>
            <person name="Battlay P."/>
            <person name="Petersen B."/>
            <person name="Wilson J."/>
        </authorList>
    </citation>
    <scope>NUCLEOTIDE SEQUENCE</scope>
    <source>
        <strain evidence="4">AA19_3_7</strain>
        <tissue evidence="4">Leaf</tissue>
    </source>
</reference>
<evidence type="ECO:0000313" key="4">
    <source>
        <dbReference type="EMBL" id="KAI7731021.1"/>
    </source>
</evidence>
<evidence type="ECO:0000256" key="3">
    <source>
        <dbReference type="SAM" id="Phobius"/>
    </source>
</evidence>
<protein>
    <submittedName>
        <fullName evidence="4">Uncharacterized protein</fullName>
    </submittedName>
</protein>
<feature type="transmembrane region" description="Helical" evidence="3">
    <location>
        <begin position="7"/>
        <end position="25"/>
    </location>
</feature>
<evidence type="ECO:0000256" key="1">
    <source>
        <dbReference type="ARBA" id="ARBA00006010"/>
    </source>
</evidence>
<keyword evidence="5" id="KW-1185">Reference proteome</keyword>
<comment type="similarity">
    <text evidence="1">Belongs to the STIG1 family.</text>
</comment>